<dbReference type="SMART" id="SM00147">
    <property type="entry name" value="RasGEF"/>
    <property type="match status" value="1"/>
</dbReference>
<dbReference type="Gene3D" id="1.20.870.10">
    <property type="entry name" value="Son of sevenless (SoS) protein Chain: S domain 1"/>
    <property type="match status" value="1"/>
</dbReference>
<feature type="compositionally biased region" description="Low complexity" evidence="4">
    <location>
        <begin position="195"/>
        <end position="208"/>
    </location>
</feature>
<feature type="compositionally biased region" description="Basic and acidic residues" evidence="4">
    <location>
        <begin position="1233"/>
        <end position="1255"/>
    </location>
</feature>
<keyword evidence="3" id="KW-0175">Coiled coil</keyword>
<feature type="compositionally biased region" description="Basic and acidic residues" evidence="4">
    <location>
        <begin position="272"/>
        <end position="281"/>
    </location>
</feature>
<keyword evidence="1 2" id="KW-0344">Guanine-nucleotide releasing factor</keyword>
<evidence type="ECO:0000313" key="7">
    <source>
        <dbReference type="EMBL" id="KAJ6251158.1"/>
    </source>
</evidence>
<feature type="compositionally biased region" description="Basic residues" evidence="4">
    <location>
        <begin position="218"/>
        <end position="243"/>
    </location>
</feature>
<evidence type="ECO:0000259" key="6">
    <source>
        <dbReference type="PROSITE" id="PS50212"/>
    </source>
</evidence>
<dbReference type="InterPro" id="IPR008937">
    <property type="entry name" value="Ras-like_GEF"/>
</dbReference>
<gene>
    <name evidence="7" type="ORF">M0813_15330</name>
</gene>
<name>A0ABQ8Z302_9EUKA</name>
<accession>A0ABQ8Z302</accession>
<feature type="compositionally biased region" description="Basic residues" evidence="4">
    <location>
        <begin position="322"/>
        <end position="340"/>
    </location>
</feature>
<keyword evidence="8" id="KW-1185">Reference proteome</keyword>
<protein>
    <submittedName>
        <fullName evidence="7">Guanine nucleotide exchange factor</fullName>
    </submittedName>
</protein>
<feature type="compositionally biased region" description="Low complexity" evidence="4">
    <location>
        <begin position="808"/>
        <end position="827"/>
    </location>
</feature>
<proteinExistence type="predicted"/>
<feature type="compositionally biased region" description="Basic and acidic residues" evidence="4">
    <location>
        <begin position="289"/>
        <end position="303"/>
    </location>
</feature>
<feature type="compositionally biased region" description="Basic residues" evidence="4">
    <location>
        <begin position="835"/>
        <end position="844"/>
    </location>
</feature>
<evidence type="ECO:0000259" key="5">
    <source>
        <dbReference type="PROSITE" id="PS50009"/>
    </source>
</evidence>
<evidence type="ECO:0000256" key="4">
    <source>
        <dbReference type="SAM" id="MobiDB-lite"/>
    </source>
</evidence>
<dbReference type="InterPro" id="IPR000651">
    <property type="entry name" value="Ras-like_Gua-exchang_fac_N"/>
</dbReference>
<dbReference type="EMBL" id="JAOAOG010000068">
    <property type="protein sequence ID" value="KAJ6251158.1"/>
    <property type="molecule type" value="Genomic_DNA"/>
</dbReference>
<reference evidence="7" key="1">
    <citation type="submission" date="2022-08" db="EMBL/GenBank/DDBJ databases">
        <title>Novel sulfate-reducing endosymbionts in the free-living metamonad Anaeramoeba.</title>
        <authorList>
            <person name="Jerlstrom-Hultqvist J."/>
            <person name="Cepicka I."/>
            <person name="Gallot-Lavallee L."/>
            <person name="Salas-Leiva D."/>
            <person name="Curtis B.A."/>
            <person name="Zahonova K."/>
            <person name="Pipaliya S."/>
            <person name="Dacks J."/>
            <person name="Roger A.J."/>
        </authorList>
    </citation>
    <scope>NUCLEOTIDE SEQUENCE</scope>
    <source>
        <strain evidence="7">Schooner1</strain>
    </source>
</reference>
<dbReference type="InterPro" id="IPR001895">
    <property type="entry name" value="RASGEF_cat_dom"/>
</dbReference>
<feature type="compositionally biased region" description="Basic residues" evidence="4">
    <location>
        <begin position="177"/>
        <end position="194"/>
    </location>
</feature>
<comment type="caution">
    <text evidence="7">The sequence shown here is derived from an EMBL/GenBank/DDBJ whole genome shotgun (WGS) entry which is preliminary data.</text>
</comment>
<dbReference type="Pfam" id="PF00617">
    <property type="entry name" value="RasGEF"/>
    <property type="match status" value="1"/>
</dbReference>
<evidence type="ECO:0000313" key="8">
    <source>
        <dbReference type="Proteomes" id="UP001150062"/>
    </source>
</evidence>
<sequence>MSKFFKCLFGGNSSLEDFSDEPSNETKKKKKDKKEKNTSKISKNTQTLGSNEERSNDNTDKSTNKKKNKNKKTKTNKYKHKHKHKNKKKNKNKNKKKNKNKNKKKNKKKNKNSSETEEKNDKKQQKDELSSVDFVDNPNKQKDRGQEKVVSARSPRKNPNYGNLQQLTIKSTPSTPKKNKKNKNNIKKGSKKKSLSSSSTSSIATVSSSEEEEEEKGKTKKQPTATKKKEKQNKKDKKKKKVRSITQTPIANKKPNLQLNLGLVGNNLVNKGDTDSNNKNDQEDENAKEDDHNKNEKDMEKKRTLSAKAQLELLVNVDNVKKNRKKKKKKKIRPRQRPKTPRAGAIYKGFEKTENKPVKSKSFINNPEKINLGRINELDSVSEMPSETEIENKLLTFFEKFNVDPLRRIEISKMKPFQKWKIINLQGDSSDDLSLEETNNSEKFETVSNNRMEFMREFILSSFSIGKGDTQTKITRKKFINNQYKNLQEKWSLLTRKILKSFSETVISLLNDILTNEQLGLIYFVLSWFPKTPFSFSSQRQFLPVQQINTLDLLVKNHSLFYEISGIVNKEHKIVFQNNSALITLIFVLAIDIVNQFYELSEKKKTKKKNKSLQSQISNSEPIQLEPKKKKPFFDYPRTIKDYELTIKDFKQLIKIVNNKMFSLNFKESFLALITRIANSVLVEKEMNEYLELFRGEIAQLREEKKKKLQKIINHVLKDIPLILPNNRINSRYLREGMILIKLMSVHGKLEEILVRKQARVSNVIDFFIHKFENDLSSYAIYSSNIVGQWSNFMASSINLDFISSSSSSSGSGSSSSSSSNSNNSEDNNSEKKDKKNNKKGQRRMKKIQEIGNSVNINSANPISIQSQQLFDHLTSKKYLENGEFLKKNTKIYKYKNKKLLLRKLVPDTVDIFLPSYFSNLKKTWATFETSLPVTKIVNILTSNFTVSSNTFGIVIKGEMIFDKIQKKENDNDNGNINKDEEMGMGNVKGGCGEVVGGEDELQDKRMSKRKKKIKNFPFFEIDNSTTQLEVYQQIETRMSVFGYWVPSNSEKKFSYYYDQAMIRGLENVKFQHKPGQIGLILPNNKKIKLIIDFNINVVEFIECLKLYYKFDDFAKNKKKIKNQKQNNKIIKYMLLFVEYKIDEKTEEKNVSELLLLKKNKNLSEQGVTTGSVLKFVRVERELVEENDFESNNESSELNNKKISDDLRFWTEYGLDVKNIAFDNKNKNKNKNKNNEKGGENETKGGENDEGGEKGVDFYETVRGASFNKSIEILTNPKYYHPRFLDIFYESLQTFSSVEFFMKKLFEKFEIPDVNPKTKKKFSTAEKESNQLMILKLIVIIMKHRGASLSNEVKNIVLNFARNVLILNQSEEIGQQGMFIELLSTRKNRVKPIKNWKTFEDIENKTKFTQKKLKAPTKYPKFKELDDLTIFDIKVDDIAKILSIFGQNLLTKIKTNELLDLAWTQKNKKEISPNVISLIERFNWLADWASTMILKAEDDKQRTKILIKLIDIALKLQSLNNYNDVMALMGGLEGSAVSRLENTWKRLPNQYMEAFRLLSKLTNAIGGYQELRKAYNESPLPMVPFIGVFLSDLVYIEELPNRIEGNLINWAKKRRIYDVIRFIKKCQAVKYNFVYFRIVKQFLERDPVLTENEMWDYSVKIEPPNW</sequence>
<feature type="compositionally biased region" description="Basic and acidic residues" evidence="4">
    <location>
        <begin position="51"/>
        <end position="63"/>
    </location>
</feature>
<dbReference type="InterPro" id="IPR023578">
    <property type="entry name" value="Ras_GEF_dom_sf"/>
</dbReference>
<dbReference type="PANTHER" id="PTHR23113:SF99">
    <property type="entry name" value="RASGEF DOMAIN-CONTAINING PROTEIN"/>
    <property type="match status" value="1"/>
</dbReference>
<dbReference type="SUPFAM" id="SSF48366">
    <property type="entry name" value="Ras GEF"/>
    <property type="match status" value="1"/>
</dbReference>
<organism evidence="7 8">
    <name type="scientific">Anaeramoeba flamelloides</name>
    <dbReference type="NCBI Taxonomy" id="1746091"/>
    <lineage>
        <taxon>Eukaryota</taxon>
        <taxon>Metamonada</taxon>
        <taxon>Anaeramoebidae</taxon>
        <taxon>Anaeramoeba</taxon>
    </lineage>
</organism>
<evidence type="ECO:0000256" key="3">
    <source>
        <dbReference type="SAM" id="Coils"/>
    </source>
</evidence>
<feature type="compositionally biased region" description="Basic and acidic residues" evidence="4">
    <location>
        <begin position="112"/>
        <end position="129"/>
    </location>
</feature>
<feature type="coiled-coil region" evidence="3">
    <location>
        <begin position="684"/>
        <end position="711"/>
    </location>
</feature>
<evidence type="ECO:0000256" key="2">
    <source>
        <dbReference type="PROSITE-ProRule" id="PRU00168"/>
    </source>
</evidence>
<feature type="region of interest" description="Disordered" evidence="4">
    <location>
        <begin position="1225"/>
        <end position="1255"/>
    </location>
</feature>
<feature type="compositionally biased region" description="Basic residues" evidence="4">
    <location>
        <begin position="64"/>
        <end position="111"/>
    </location>
</feature>
<dbReference type="PROSITE" id="PS50009">
    <property type="entry name" value="RASGEF_CAT"/>
    <property type="match status" value="1"/>
</dbReference>
<feature type="compositionally biased region" description="Low complexity" evidence="4">
    <location>
        <begin position="256"/>
        <end position="270"/>
    </location>
</feature>
<dbReference type="PROSITE" id="PS50212">
    <property type="entry name" value="RASGEF_NTER"/>
    <property type="match status" value="1"/>
</dbReference>
<dbReference type="Proteomes" id="UP001150062">
    <property type="component" value="Unassembled WGS sequence"/>
</dbReference>
<feature type="region of interest" description="Disordered" evidence="4">
    <location>
        <begin position="808"/>
        <end position="844"/>
    </location>
</feature>
<feature type="region of interest" description="Disordered" evidence="4">
    <location>
        <begin position="1"/>
        <end position="342"/>
    </location>
</feature>
<feature type="domain" description="Ras-GEF" evidence="5">
    <location>
        <begin position="1434"/>
        <end position="1664"/>
    </location>
</feature>
<dbReference type="InterPro" id="IPR036964">
    <property type="entry name" value="RASGEF_cat_dom_sf"/>
</dbReference>
<dbReference type="Gene3D" id="1.10.840.10">
    <property type="entry name" value="Ras guanine-nucleotide exchange factors catalytic domain"/>
    <property type="match status" value="1"/>
</dbReference>
<evidence type="ECO:0000256" key="1">
    <source>
        <dbReference type="ARBA" id="ARBA00022658"/>
    </source>
</evidence>
<dbReference type="PANTHER" id="PTHR23113">
    <property type="entry name" value="GUANINE NUCLEOTIDE EXCHANGE FACTOR"/>
    <property type="match status" value="1"/>
</dbReference>
<feature type="domain" description="N-terminal Ras-GEF" evidence="6">
    <location>
        <begin position="1258"/>
        <end position="1390"/>
    </location>
</feature>